<dbReference type="InterPro" id="IPR004839">
    <property type="entry name" value="Aminotransferase_I/II_large"/>
</dbReference>
<sequence length="119" mass="13513">MVIIMKTDIFSKCFDFYHQLEAVKKAEKYFYFRTISSIQGPEVNINGRRFIMLGSNNYLGLTEDQRVKEAAIKAIKKYGTGCAGSRLLNGTIDLHEDLEAQIAEFFKKEASIVFATGMQ</sequence>
<keyword evidence="2" id="KW-0808">Transferase</keyword>
<evidence type="ECO:0000313" key="4">
    <source>
        <dbReference type="EMBL" id="HEC67601.1"/>
    </source>
</evidence>
<dbReference type="GO" id="GO:0030170">
    <property type="term" value="F:pyridoxal phosphate binding"/>
    <property type="evidence" value="ECO:0007669"/>
    <property type="project" value="InterPro"/>
</dbReference>
<dbReference type="PANTHER" id="PTHR13693">
    <property type="entry name" value="CLASS II AMINOTRANSFERASE/8-AMINO-7-OXONONANOATE SYNTHASE"/>
    <property type="match status" value="1"/>
</dbReference>
<proteinExistence type="predicted"/>
<dbReference type="GO" id="GO:0008483">
    <property type="term" value="F:transaminase activity"/>
    <property type="evidence" value="ECO:0007669"/>
    <property type="project" value="UniProtKB-KW"/>
</dbReference>
<dbReference type="PANTHER" id="PTHR13693:SF3">
    <property type="entry name" value="LD36009P"/>
    <property type="match status" value="1"/>
</dbReference>
<dbReference type="Gene3D" id="3.90.1150.10">
    <property type="entry name" value="Aspartate Aminotransferase, domain 1"/>
    <property type="match status" value="1"/>
</dbReference>
<gene>
    <name evidence="4" type="ORF">ENI35_02120</name>
</gene>
<dbReference type="InterPro" id="IPR015421">
    <property type="entry name" value="PyrdxlP-dep_Trfase_major"/>
</dbReference>
<dbReference type="InterPro" id="IPR050087">
    <property type="entry name" value="AON_synthase_class-II"/>
</dbReference>
<comment type="cofactor">
    <cofactor evidence="1">
        <name>pyridoxal 5'-phosphate</name>
        <dbReference type="ChEBI" id="CHEBI:597326"/>
    </cofactor>
</comment>
<comment type="caution">
    <text evidence="4">The sequence shown here is derived from an EMBL/GenBank/DDBJ whole genome shotgun (WGS) entry which is preliminary data.</text>
</comment>
<dbReference type="Proteomes" id="UP000885738">
    <property type="component" value="Unassembled WGS sequence"/>
</dbReference>
<dbReference type="EMBL" id="DRIH01000067">
    <property type="protein sequence ID" value="HEC67601.1"/>
    <property type="molecule type" value="Genomic_DNA"/>
</dbReference>
<evidence type="ECO:0000256" key="2">
    <source>
        <dbReference type="ARBA" id="ARBA00022679"/>
    </source>
</evidence>
<protein>
    <submittedName>
        <fullName evidence="4">Pyridoxal phosphate-dependent aminotransferase family protein</fullName>
    </submittedName>
</protein>
<feature type="domain" description="Aminotransferase class I/classII large" evidence="3">
    <location>
        <begin position="50"/>
        <end position="118"/>
    </location>
</feature>
<dbReference type="InterPro" id="IPR015424">
    <property type="entry name" value="PyrdxlP-dep_Trfase"/>
</dbReference>
<dbReference type="InterPro" id="IPR015422">
    <property type="entry name" value="PyrdxlP-dep_Trfase_small"/>
</dbReference>
<reference evidence="4" key="1">
    <citation type="journal article" date="2020" name="mSystems">
        <title>Genome- and Community-Level Interaction Insights into Carbon Utilization and Element Cycling Functions of Hydrothermarchaeota in Hydrothermal Sediment.</title>
        <authorList>
            <person name="Zhou Z."/>
            <person name="Liu Y."/>
            <person name="Xu W."/>
            <person name="Pan J."/>
            <person name="Luo Z.H."/>
            <person name="Li M."/>
        </authorList>
    </citation>
    <scope>NUCLEOTIDE SEQUENCE [LARGE SCALE GENOMIC DNA]</scope>
    <source>
        <strain evidence="4">HyVt-389</strain>
    </source>
</reference>
<keyword evidence="4" id="KW-0032">Aminotransferase</keyword>
<dbReference type="AlphaFoldDB" id="A0A7C1VU30"/>
<feature type="non-terminal residue" evidence="4">
    <location>
        <position position="119"/>
    </location>
</feature>
<dbReference type="SUPFAM" id="SSF53383">
    <property type="entry name" value="PLP-dependent transferases"/>
    <property type="match status" value="1"/>
</dbReference>
<organism evidence="4">
    <name type="scientific">Desulfofervidus auxilii</name>
    <dbReference type="NCBI Taxonomy" id="1621989"/>
    <lineage>
        <taxon>Bacteria</taxon>
        <taxon>Pseudomonadati</taxon>
        <taxon>Thermodesulfobacteriota</taxon>
        <taxon>Candidatus Desulfofervidia</taxon>
        <taxon>Candidatus Desulfofervidales</taxon>
        <taxon>Candidatus Desulfofervidaceae</taxon>
        <taxon>Candidatus Desulfofervidus</taxon>
    </lineage>
</organism>
<evidence type="ECO:0000256" key="1">
    <source>
        <dbReference type="ARBA" id="ARBA00001933"/>
    </source>
</evidence>
<evidence type="ECO:0000259" key="3">
    <source>
        <dbReference type="Pfam" id="PF00155"/>
    </source>
</evidence>
<dbReference type="Gene3D" id="3.40.640.10">
    <property type="entry name" value="Type I PLP-dependent aspartate aminotransferase-like (Major domain)"/>
    <property type="match status" value="1"/>
</dbReference>
<dbReference type="Pfam" id="PF00155">
    <property type="entry name" value="Aminotran_1_2"/>
    <property type="match status" value="1"/>
</dbReference>
<accession>A0A7C1VU30</accession>
<name>A0A7C1VU30_DESA2</name>